<dbReference type="InterPro" id="IPR036388">
    <property type="entry name" value="WH-like_DNA-bd_sf"/>
</dbReference>
<dbReference type="GO" id="GO:0009536">
    <property type="term" value="C:plastid"/>
    <property type="evidence" value="ECO:0007669"/>
    <property type="project" value="TreeGrafter"/>
</dbReference>
<dbReference type="InterPro" id="IPR001279">
    <property type="entry name" value="Metallo-B-lactamas"/>
</dbReference>
<comment type="caution">
    <text evidence="2">The sequence shown here is derived from an EMBL/GenBank/DDBJ whole genome shotgun (WGS) entry which is preliminary data.</text>
</comment>
<evidence type="ECO:0000259" key="1">
    <source>
        <dbReference type="SMART" id="SM00849"/>
    </source>
</evidence>
<dbReference type="InterPro" id="IPR036866">
    <property type="entry name" value="RibonucZ/Hydroxyglut_hydro"/>
</dbReference>
<dbReference type="PANTHER" id="PTHR23131:SF0">
    <property type="entry name" value="ENDORIBONUCLEASE LACTB2"/>
    <property type="match status" value="1"/>
</dbReference>
<organism evidence="2 3">
    <name type="scientific">Rhynchospora breviuscula</name>
    <dbReference type="NCBI Taxonomy" id="2022672"/>
    <lineage>
        <taxon>Eukaryota</taxon>
        <taxon>Viridiplantae</taxon>
        <taxon>Streptophyta</taxon>
        <taxon>Embryophyta</taxon>
        <taxon>Tracheophyta</taxon>
        <taxon>Spermatophyta</taxon>
        <taxon>Magnoliopsida</taxon>
        <taxon>Liliopsida</taxon>
        <taxon>Poales</taxon>
        <taxon>Cyperaceae</taxon>
        <taxon>Cyperoideae</taxon>
        <taxon>Rhynchosporeae</taxon>
        <taxon>Rhynchospora</taxon>
    </lineage>
</organism>
<reference evidence="2" key="1">
    <citation type="journal article" date="2022" name="Cell">
        <title>Repeat-based holocentromeres influence genome architecture and karyotype evolution.</title>
        <authorList>
            <person name="Hofstatter P.G."/>
            <person name="Thangavel G."/>
            <person name="Lux T."/>
            <person name="Neumann P."/>
            <person name="Vondrak T."/>
            <person name="Novak P."/>
            <person name="Zhang M."/>
            <person name="Costa L."/>
            <person name="Castellani M."/>
            <person name="Scott A."/>
            <person name="Toegelov H."/>
            <person name="Fuchs J."/>
            <person name="Mata-Sucre Y."/>
            <person name="Dias Y."/>
            <person name="Vanzela A.L.L."/>
            <person name="Huettel B."/>
            <person name="Almeida C.C.S."/>
            <person name="Simkova H."/>
            <person name="Souza G."/>
            <person name="Pedrosa-Harand A."/>
            <person name="Macas J."/>
            <person name="Mayer K.F.X."/>
            <person name="Houben A."/>
            <person name="Marques A."/>
        </authorList>
    </citation>
    <scope>NUCLEOTIDE SEQUENCE</scope>
    <source>
        <strain evidence="2">RhyBre1mFocal</strain>
    </source>
</reference>
<protein>
    <recommendedName>
        <fullName evidence="1">Metallo-beta-lactamase domain-containing protein</fullName>
    </recommendedName>
</protein>
<dbReference type="PANTHER" id="PTHR23131">
    <property type="entry name" value="ENDORIBONUCLEASE LACTB2"/>
    <property type="match status" value="1"/>
</dbReference>
<dbReference type="EMBL" id="JAMQYH010000005">
    <property type="protein sequence ID" value="KAJ1684929.1"/>
    <property type="molecule type" value="Genomic_DNA"/>
</dbReference>
<accession>A0A9P9Z9P1</accession>
<dbReference type="OrthoDB" id="17458at2759"/>
<name>A0A9P9Z9P1_9POAL</name>
<dbReference type="Proteomes" id="UP001151287">
    <property type="component" value="Unassembled WGS sequence"/>
</dbReference>
<evidence type="ECO:0000313" key="3">
    <source>
        <dbReference type="Proteomes" id="UP001151287"/>
    </source>
</evidence>
<dbReference type="AlphaFoldDB" id="A0A9P9Z9P1"/>
<gene>
    <name evidence="2" type="ORF">LUZ63_016319</name>
</gene>
<dbReference type="FunFam" id="1.10.10.10:FF:000534">
    <property type="entry name" value="Metallo-hydrolase/oxidoreductase superfamily protein"/>
    <property type="match status" value="1"/>
</dbReference>
<dbReference type="InterPro" id="IPR050662">
    <property type="entry name" value="Sec-metab_biosynth-thioest"/>
</dbReference>
<evidence type="ECO:0000313" key="2">
    <source>
        <dbReference type="EMBL" id="KAJ1684929.1"/>
    </source>
</evidence>
<dbReference type="SMART" id="SM00849">
    <property type="entry name" value="Lactamase_B"/>
    <property type="match status" value="1"/>
</dbReference>
<proteinExistence type="predicted"/>
<dbReference type="Gene3D" id="3.60.15.10">
    <property type="entry name" value="Ribonuclease Z/Hydroxyacylglutathione hydrolase-like"/>
    <property type="match status" value="1"/>
</dbReference>
<feature type="domain" description="Metallo-beta-lactamase" evidence="1">
    <location>
        <begin position="234"/>
        <end position="397"/>
    </location>
</feature>
<keyword evidence="3" id="KW-1185">Reference proteome</keyword>
<sequence>MASSLRLRLAVAISASSGDDFVAVRQSPPPSLPEEEYRLFSDSDLWDLPSAPLALLSTTDHSGDLSRSDLAIQGAEAISESLHLSRFDLGAALHQVLEQVGLSIDKSNLKFMLLKFVEEAEFGPGPPINTLFLSLPLDSKEVSLKDSCKWVTKQNAFELLSGVKPCADRLGPLAYIGYLSQSNSLPNKVADSPLLYEEYPPGVTVVPMKSGTIKPFSTTNLVVILAKKSSSGLSNSGSSIYHADALIMDPGCKIHAQLSDLISSLPGQLLVFVTHHHHDHVEGLSIVQKINPEATLLAHEKTISRIHGNWSGACIGVSGGENIFIGDQQLKVIFAPGHTDGHLALLHVETNSLIVGDHCVGEGSAVLDVTSGGNMKDYFDTTYKFIDLSPHVLIPMHGRMNLWPKRMLCGYLKHRRDREARILKSIENGASSMFDIVSDVYSDVDKKLWIAASSNVRLHVDYLNYQNKLPKGFSVEKFKASCGVAFIIRWLCACIKSRLNTPLVAAITIGGSVAIAYAMKNK</sequence>
<dbReference type="Gene3D" id="1.10.10.10">
    <property type="entry name" value="Winged helix-like DNA-binding domain superfamily/Winged helix DNA-binding domain"/>
    <property type="match status" value="1"/>
</dbReference>
<dbReference type="SUPFAM" id="SSF56281">
    <property type="entry name" value="Metallo-hydrolase/oxidoreductase"/>
    <property type="match status" value="1"/>
</dbReference>